<dbReference type="STRING" id="1631356.VV01_11810"/>
<dbReference type="PANTHER" id="PTHR43162:SF1">
    <property type="entry name" value="PRESTALK A DIFFERENTIATION PROTEIN A"/>
    <property type="match status" value="1"/>
</dbReference>
<protein>
    <recommendedName>
        <fullName evidence="1">NmrA-like domain-containing protein</fullName>
    </recommendedName>
</protein>
<dbReference type="InterPro" id="IPR008030">
    <property type="entry name" value="NmrA-like"/>
</dbReference>
<dbReference type="InterPro" id="IPR051604">
    <property type="entry name" value="Ergot_Alk_Oxidoreductase"/>
</dbReference>
<reference evidence="3" key="1">
    <citation type="submission" date="2015-03" db="EMBL/GenBank/DDBJ databases">
        <title>Luteipulveratus halotolerans sp. nov., a novel actinobacterium (Dermacoccaceae) from Sarawak, Malaysia.</title>
        <authorList>
            <person name="Juboi H."/>
            <person name="Basik A."/>
            <person name="Shamsul S.S."/>
            <person name="Arnold P."/>
            <person name="Schmitt E.K."/>
            <person name="Sanglier J.-J."/>
            <person name="Yeo T."/>
        </authorList>
    </citation>
    <scope>NUCLEOTIDE SEQUENCE [LARGE SCALE GENOMIC DNA]</scope>
    <source>
        <strain evidence="3">C296001</strain>
    </source>
</reference>
<dbReference type="EMBL" id="LAIR01000002">
    <property type="protein sequence ID" value="KNX39417.1"/>
    <property type="molecule type" value="Genomic_DNA"/>
</dbReference>
<evidence type="ECO:0000259" key="1">
    <source>
        <dbReference type="Pfam" id="PF05368"/>
    </source>
</evidence>
<dbReference type="PANTHER" id="PTHR43162">
    <property type="match status" value="1"/>
</dbReference>
<dbReference type="Gene3D" id="3.40.50.720">
    <property type="entry name" value="NAD(P)-binding Rossmann-like Domain"/>
    <property type="match status" value="1"/>
</dbReference>
<evidence type="ECO:0000313" key="2">
    <source>
        <dbReference type="EMBL" id="KNX39417.1"/>
    </source>
</evidence>
<dbReference type="InterPro" id="IPR036291">
    <property type="entry name" value="NAD(P)-bd_dom_sf"/>
</dbReference>
<keyword evidence="3" id="KW-1185">Reference proteome</keyword>
<dbReference type="SUPFAM" id="SSF51735">
    <property type="entry name" value="NAD(P)-binding Rossmann-fold domains"/>
    <property type="match status" value="1"/>
</dbReference>
<comment type="caution">
    <text evidence="2">The sequence shown here is derived from an EMBL/GenBank/DDBJ whole genome shotgun (WGS) entry which is preliminary data.</text>
</comment>
<dbReference type="Gene3D" id="3.90.25.10">
    <property type="entry name" value="UDP-galactose 4-epimerase, domain 1"/>
    <property type="match status" value="1"/>
</dbReference>
<name>A0A0L6CNV0_9MICO</name>
<evidence type="ECO:0000313" key="3">
    <source>
        <dbReference type="Proteomes" id="UP000037397"/>
    </source>
</evidence>
<feature type="domain" description="NmrA-like" evidence="1">
    <location>
        <begin position="114"/>
        <end position="237"/>
    </location>
</feature>
<sequence>MRPTRDHRPTTAPVAVTCPRGKTGRDVVRALTEAGHEVRPVGRSEQITFDWTDPATWRPALTGARSAYLVFQPDLAMPGAAAAIAGVSRVARDEGVEHLVLLSGRNEPGAQDAEQALRDSGVAWTIVTASFFAQNFTEGLYHPAVMAGTITLPTADMAEPFADTADIAAVVAAALTDERHRGRTYEASGPRAYTFTEVAALISEVTGRAVRFEQVAPEAFTAYGESLGLPHEDAEGLTYLFADILDGRNREPADGVQQALGRPARSLADVVTEAAAQGVWSA</sequence>
<organism evidence="2 3">
    <name type="scientific">Luteipulveratus halotolerans</name>
    <dbReference type="NCBI Taxonomy" id="1631356"/>
    <lineage>
        <taxon>Bacteria</taxon>
        <taxon>Bacillati</taxon>
        <taxon>Actinomycetota</taxon>
        <taxon>Actinomycetes</taxon>
        <taxon>Micrococcales</taxon>
        <taxon>Dermacoccaceae</taxon>
        <taxon>Luteipulveratus</taxon>
    </lineage>
</organism>
<proteinExistence type="predicted"/>
<gene>
    <name evidence="2" type="ORF">VV01_11810</name>
</gene>
<dbReference type="Proteomes" id="UP000037397">
    <property type="component" value="Unassembled WGS sequence"/>
</dbReference>
<dbReference type="AlphaFoldDB" id="A0A0L6CNV0"/>
<dbReference type="Pfam" id="PF05368">
    <property type="entry name" value="NmrA"/>
    <property type="match status" value="1"/>
</dbReference>
<accession>A0A0L6CNV0</accession>